<comment type="caution">
    <text evidence="2">The sequence shown here is derived from an EMBL/GenBank/DDBJ whole genome shotgun (WGS) entry which is preliminary data.</text>
</comment>
<evidence type="ECO:0000313" key="3">
    <source>
        <dbReference type="Proteomes" id="UP001597231"/>
    </source>
</evidence>
<dbReference type="PANTHER" id="PTHR42678:SF34">
    <property type="entry name" value="OS04G0183300 PROTEIN"/>
    <property type="match status" value="1"/>
</dbReference>
<gene>
    <name evidence="2" type="ORF">ACFQ38_08585</name>
</gene>
<dbReference type="Pfam" id="PF01425">
    <property type="entry name" value="Amidase"/>
    <property type="match status" value="1"/>
</dbReference>
<accession>A0ABW3U0G5</accession>
<sequence length="486" mass="53123">MGELNGLVTDWLDEMTVREMMERMNAGELTSEELTVAYLQNIAVKNASHFAILEVNPQAVQIAKMLDMERRQGLVRSPMHGIPVLLKDNMDTGDSMHTSCGSLALSHYYAADDAFLVKKLRAAGAVILGKTNMTEWANFMSDRMRNGWSSRGGQVMNPYGPFDVGGSSSGAAVAVADNLTAVSIGTETSGSIINPSTQNSIVGIKPTVGAISRTGIIPLSFTQDTPGPMARTVEDALFAFEQMIGFDEKDPVSYGANKFKGIDWQSTLDVHALKGVKIGVARKIFEREVSSEEMQLFDDALKKIEALGGEIVDHIDLGTMEDDLGYDVLLHEFKSALNGYLERTAASNPIRTLKDIIQFNNDHAEETLKYGQAMLERSERTSGTLTDPSYIEALLRNRRLAGELALDRAFDTYGIQAIVFPKDHGCSFSSAVGYPAVAVPASFTKEGEPFGIIFCGKAYDEPKLIGYAYAFEQFTRGRKSPSMRNS</sequence>
<reference evidence="3" key="1">
    <citation type="journal article" date="2019" name="Int. J. Syst. Evol. Microbiol.">
        <title>The Global Catalogue of Microorganisms (GCM) 10K type strain sequencing project: providing services to taxonomists for standard genome sequencing and annotation.</title>
        <authorList>
            <consortium name="The Broad Institute Genomics Platform"/>
            <consortium name="The Broad Institute Genome Sequencing Center for Infectious Disease"/>
            <person name="Wu L."/>
            <person name="Ma J."/>
        </authorList>
    </citation>
    <scope>NUCLEOTIDE SEQUENCE [LARGE SCALE GENOMIC DNA]</scope>
    <source>
        <strain evidence="3">CCUG 53915</strain>
    </source>
</reference>
<feature type="domain" description="Amidase" evidence="1">
    <location>
        <begin position="33"/>
        <end position="464"/>
    </location>
</feature>
<dbReference type="Proteomes" id="UP001597231">
    <property type="component" value="Unassembled WGS sequence"/>
</dbReference>
<dbReference type="NCBIfam" id="NF005300">
    <property type="entry name" value="PRK06828.1"/>
    <property type="match status" value="1"/>
</dbReference>
<dbReference type="InterPro" id="IPR023631">
    <property type="entry name" value="Amidase_dom"/>
</dbReference>
<evidence type="ECO:0000259" key="1">
    <source>
        <dbReference type="Pfam" id="PF01425"/>
    </source>
</evidence>
<dbReference type="EMBL" id="JBHTLT010000040">
    <property type="protein sequence ID" value="MFD1205159.1"/>
    <property type="molecule type" value="Genomic_DNA"/>
</dbReference>
<keyword evidence="3" id="KW-1185">Reference proteome</keyword>
<protein>
    <submittedName>
        <fullName evidence="2">Amidase family protein</fullName>
    </submittedName>
</protein>
<name>A0ABW3U0G5_9BACL</name>
<proteinExistence type="predicted"/>
<dbReference type="PANTHER" id="PTHR42678">
    <property type="entry name" value="AMIDASE"/>
    <property type="match status" value="1"/>
</dbReference>
<evidence type="ECO:0000313" key="2">
    <source>
        <dbReference type="EMBL" id="MFD1205159.1"/>
    </source>
</evidence>
<dbReference type="SUPFAM" id="SSF75304">
    <property type="entry name" value="Amidase signature (AS) enzymes"/>
    <property type="match status" value="1"/>
</dbReference>
<organism evidence="2 3">
    <name type="scientific">Sporosarcina contaminans</name>
    <dbReference type="NCBI Taxonomy" id="633403"/>
    <lineage>
        <taxon>Bacteria</taxon>
        <taxon>Bacillati</taxon>
        <taxon>Bacillota</taxon>
        <taxon>Bacilli</taxon>
        <taxon>Bacillales</taxon>
        <taxon>Caryophanaceae</taxon>
        <taxon>Sporosarcina</taxon>
    </lineage>
</organism>
<dbReference type="Gene3D" id="3.90.1300.10">
    <property type="entry name" value="Amidase signature (AS) domain"/>
    <property type="match status" value="1"/>
</dbReference>
<dbReference type="RefSeq" id="WP_381480385.1">
    <property type="nucleotide sequence ID" value="NZ_JBHTLT010000040.1"/>
</dbReference>
<dbReference type="InterPro" id="IPR036928">
    <property type="entry name" value="AS_sf"/>
</dbReference>